<dbReference type="OMA" id="TFEGAWF"/>
<dbReference type="Proteomes" id="UP000007110">
    <property type="component" value="Unassembled WGS sequence"/>
</dbReference>
<dbReference type="SUPFAM" id="SSF53448">
    <property type="entry name" value="Nucleotide-diphospho-sugar transferases"/>
    <property type="match status" value="1"/>
</dbReference>
<evidence type="ECO:0000313" key="2">
    <source>
        <dbReference type="EnsemblMetazoa" id="XP_794032"/>
    </source>
</evidence>
<dbReference type="Gene3D" id="3.90.550.10">
    <property type="entry name" value="Spore Coat Polysaccharide Biosynthesis Protein SpsA, Chain A"/>
    <property type="match status" value="1"/>
</dbReference>
<dbReference type="InterPro" id="IPR029044">
    <property type="entry name" value="Nucleotide-diphossugar_trans"/>
</dbReference>
<protein>
    <recommendedName>
        <fullName evidence="1">Nucleotidyl transferase domain-containing protein</fullName>
    </recommendedName>
</protein>
<dbReference type="InterPro" id="IPR005835">
    <property type="entry name" value="NTP_transferase_dom"/>
</dbReference>
<evidence type="ECO:0000313" key="3">
    <source>
        <dbReference type="Proteomes" id="UP000007110"/>
    </source>
</evidence>
<dbReference type="PANTHER" id="PTHR42883:SF2">
    <property type="entry name" value="THYMIDYLYLTRANSFERASE"/>
    <property type="match status" value="1"/>
</dbReference>
<proteinExistence type="predicted"/>
<dbReference type="KEGG" id="spu:589295"/>
<dbReference type="AlphaFoldDB" id="A0A7M7REE7"/>
<dbReference type="GeneID" id="589295"/>
<reference evidence="3" key="1">
    <citation type="submission" date="2015-02" db="EMBL/GenBank/DDBJ databases">
        <title>Genome sequencing for Strongylocentrotus purpuratus.</title>
        <authorList>
            <person name="Murali S."/>
            <person name="Liu Y."/>
            <person name="Vee V."/>
            <person name="English A."/>
            <person name="Wang M."/>
            <person name="Skinner E."/>
            <person name="Han Y."/>
            <person name="Muzny D.M."/>
            <person name="Worley K.C."/>
            <person name="Gibbs R.A."/>
        </authorList>
    </citation>
    <scope>NUCLEOTIDE SEQUENCE</scope>
</reference>
<organism evidence="2 3">
    <name type="scientific">Strongylocentrotus purpuratus</name>
    <name type="common">Purple sea urchin</name>
    <dbReference type="NCBI Taxonomy" id="7668"/>
    <lineage>
        <taxon>Eukaryota</taxon>
        <taxon>Metazoa</taxon>
        <taxon>Echinodermata</taxon>
        <taxon>Eleutherozoa</taxon>
        <taxon>Echinozoa</taxon>
        <taxon>Echinoidea</taxon>
        <taxon>Euechinoidea</taxon>
        <taxon>Echinacea</taxon>
        <taxon>Camarodonta</taxon>
        <taxon>Echinidea</taxon>
        <taxon>Strongylocentrotidae</taxon>
        <taxon>Strongylocentrotus</taxon>
    </lineage>
</organism>
<dbReference type="RefSeq" id="XP_794032.3">
    <property type="nucleotide sequence ID" value="XM_788939.5"/>
</dbReference>
<evidence type="ECO:0000259" key="1">
    <source>
        <dbReference type="Pfam" id="PF00483"/>
    </source>
</evidence>
<reference evidence="2" key="2">
    <citation type="submission" date="2021-01" db="UniProtKB">
        <authorList>
            <consortium name="EnsemblMetazoa"/>
        </authorList>
    </citation>
    <scope>IDENTIFICATION</scope>
</reference>
<keyword evidence="3" id="KW-1185">Reference proteome</keyword>
<feature type="domain" description="Nucleotidyl transferase" evidence="1">
    <location>
        <begin position="2"/>
        <end position="263"/>
    </location>
</feature>
<dbReference type="PANTHER" id="PTHR42883">
    <property type="entry name" value="GLUCOSE-1-PHOSPHATE THYMIDYLTRANSFERASE"/>
    <property type="match status" value="1"/>
</dbReference>
<dbReference type="EnsemblMetazoa" id="XM_788939">
    <property type="protein sequence ID" value="XP_794032"/>
    <property type="gene ID" value="LOC589295"/>
</dbReference>
<name>A0A7M7REE7_STRPU</name>
<sequence>MKVVILAAGYGTRLQCDIGRDTTGDHAHLVGLPKPLVPIGPKPLSLISHWMQTLTEDSDGITDSIFVVTNDYYKEQFETWALDWKRVQLISDGTTCNDDRIGAVACLQLAVKEGKIDDDVLVIGGDTLFYDDFSLSDFLAAFQKRKESSPVASMVVSNHVSSEEVVKRGILEVNDELKVTAFLEKPNPEDTDSRRACPCFYLFSQQSLPHLDSFLSEDRPMKERDATGNFVKYLYSRMPVYVYDISGRFDVGSLEDYKVCHQHFLDKGKS</sequence>
<dbReference type="OrthoDB" id="6339427at2759"/>
<dbReference type="InParanoid" id="A0A7M7REE7"/>
<dbReference type="Pfam" id="PF00483">
    <property type="entry name" value="NTP_transferase"/>
    <property type="match status" value="1"/>
</dbReference>
<accession>A0A7M7REE7</accession>